<evidence type="ECO:0000256" key="2">
    <source>
        <dbReference type="ARBA" id="ARBA00006426"/>
    </source>
</evidence>
<evidence type="ECO:0000256" key="3">
    <source>
        <dbReference type="ARBA" id="ARBA00022490"/>
    </source>
</evidence>
<dbReference type="AlphaFoldDB" id="A0A7J8DKT4"/>
<comment type="caution">
    <text evidence="6">The sequence shown here is derived from an EMBL/GenBank/DDBJ whole genome shotgun (WGS) entry which is preliminary data.</text>
</comment>
<comment type="similarity">
    <text evidence="2">Belongs to the serpin family. Ov-serpin subfamily.</text>
</comment>
<dbReference type="PANTHER" id="PTHR11461">
    <property type="entry name" value="SERINE PROTEASE INHIBITOR, SERPIN"/>
    <property type="match status" value="1"/>
</dbReference>
<dbReference type="InterPro" id="IPR023795">
    <property type="entry name" value="Serpin_CS"/>
</dbReference>
<dbReference type="FunFam" id="2.10.310.10:FF:000001">
    <property type="entry name" value="Serpin family A member 1"/>
    <property type="match status" value="1"/>
</dbReference>
<dbReference type="InterPro" id="IPR000215">
    <property type="entry name" value="Serpin_fam"/>
</dbReference>
<dbReference type="SMART" id="SM00093">
    <property type="entry name" value="SERPIN"/>
    <property type="match status" value="1"/>
</dbReference>
<dbReference type="Pfam" id="PF00079">
    <property type="entry name" value="Serpin"/>
    <property type="match status" value="1"/>
</dbReference>
<keyword evidence="4" id="KW-0722">Serine protease inhibitor</keyword>
<dbReference type="Proteomes" id="UP000593571">
    <property type="component" value="Unassembled WGS sequence"/>
</dbReference>
<name>A0A7J8DKT4_ROUAE</name>
<feature type="domain" description="Serpin" evidence="5">
    <location>
        <begin position="25"/>
        <end position="343"/>
    </location>
</feature>
<reference evidence="6 7" key="1">
    <citation type="journal article" date="2020" name="Nature">
        <title>Six reference-quality genomes reveal evolution of bat adaptations.</title>
        <authorList>
            <person name="Jebb D."/>
            <person name="Huang Z."/>
            <person name="Pippel M."/>
            <person name="Hughes G.M."/>
            <person name="Lavrichenko K."/>
            <person name="Devanna P."/>
            <person name="Winkler S."/>
            <person name="Jermiin L.S."/>
            <person name="Skirmuntt E.C."/>
            <person name="Katzourakis A."/>
            <person name="Burkitt-Gray L."/>
            <person name="Ray D.A."/>
            <person name="Sullivan K.A.M."/>
            <person name="Roscito J.G."/>
            <person name="Kirilenko B.M."/>
            <person name="Davalos L.M."/>
            <person name="Corthals A.P."/>
            <person name="Power M.L."/>
            <person name="Jones G."/>
            <person name="Ransome R.D."/>
            <person name="Dechmann D.K.N."/>
            <person name="Locatelli A.G."/>
            <person name="Puechmaille S.J."/>
            <person name="Fedrigo O."/>
            <person name="Jarvis E.D."/>
            <person name="Hiller M."/>
            <person name="Vernes S.C."/>
            <person name="Myers E.W."/>
            <person name="Teeling E.C."/>
        </authorList>
    </citation>
    <scope>NUCLEOTIDE SEQUENCE [LARGE SCALE GENOMIC DNA]</scope>
    <source>
        <strain evidence="6">MRouAeg1</strain>
        <tissue evidence="6">Muscle</tissue>
    </source>
</reference>
<dbReference type="GO" id="GO:0005737">
    <property type="term" value="C:cytoplasm"/>
    <property type="evidence" value="ECO:0007669"/>
    <property type="project" value="UniProtKB-SubCell"/>
</dbReference>
<dbReference type="EMBL" id="JACASE010000012">
    <property type="protein sequence ID" value="KAF6423741.1"/>
    <property type="molecule type" value="Genomic_DNA"/>
</dbReference>
<organism evidence="6 7">
    <name type="scientific">Rousettus aegyptiacus</name>
    <name type="common">Egyptian fruit bat</name>
    <name type="synonym">Pteropus aegyptiacus</name>
    <dbReference type="NCBI Taxonomy" id="9407"/>
    <lineage>
        <taxon>Eukaryota</taxon>
        <taxon>Metazoa</taxon>
        <taxon>Chordata</taxon>
        <taxon>Craniata</taxon>
        <taxon>Vertebrata</taxon>
        <taxon>Euteleostomi</taxon>
        <taxon>Mammalia</taxon>
        <taxon>Eutheria</taxon>
        <taxon>Laurasiatheria</taxon>
        <taxon>Chiroptera</taxon>
        <taxon>Yinpterochiroptera</taxon>
        <taxon>Pteropodoidea</taxon>
        <taxon>Pteropodidae</taxon>
        <taxon>Rousettinae</taxon>
        <taxon>Rousettus</taxon>
    </lineage>
</organism>
<keyword evidence="4" id="KW-0646">Protease inhibitor</keyword>
<dbReference type="InterPro" id="IPR023796">
    <property type="entry name" value="Serpin_dom"/>
</dbReference>
<evidence type="ECO:0000256" key="4">
    <source>
        <dbReference type="ARBA" id="ARBA00022900"/>
    </source>
</evidence>
<dbReference type="Gene3D" id="3.30.497.10">
    <property type="entry name" value="Antithrombin, subunit I, domain 2"/>
    <property type="match status" value="1"/>
</dbReference>
<protein>
    <recommendedName>
        <fullName evidence="5">Serpin domain-containing protein</fullName>
    </recommendedName>
</protein>
<dbReference type="InterPro" id="IPR036186">
    <property type="entry name" value="Serpin_sf"/>
</dbReference>
<evidence type="ECO:0000256" key="1">
    <source>
        <dbReference type="ARBA" id="ARBA00004496"/>
    </source>
</evidence>
<accession>A0A7J8DKT4</accession>
<sequence>MFILNISPILEYCGWGTTRDTGSHTPLFWVAWLVSLRLLSSVEAKIFENRRWAEDGHRLPGTLYLKPSFREAFKESCQEFYQAALEELSFAEDPEECRKHINDWVTEKTEGKISEILGVGTVGALTKLVLVNAIYFKGRWSEQFDRKHTRGMPFKTSQEKKTVQMMFKEAKFKMGYADEVHSQVLELPYAGEELSMVILLPDEDTDLAVVEKALTYEKFRAWTDPEKMDRGKVQVFLPRLKLEESYDLESFLRSLGMTDAFEEARADFSGMSSKKNVPVSKVVHKCFVEVNEEGTEAAAATAVVRNSRCSRIEPRFCADRPFLFFIKHHKTDSVLFCGRFSSP</sequence>
<dbReference type="FunFam" id="2.30.39.10:FF:000014">
    <property type="entry name" value="Serpin family B member 9"/>
    <property type="match status" value="1"/>
</dbReference>
<dbReference type="GO" id="GO:0005615">
    <property type="term" value="C:extracellular space"/>
    <property type="evidence" value="ECO:0007669"/>
    <property type="project" value="InterPro"/>
</dbReference>
<keyword evidence="7" id="KW-1185">Reference proteome</keyword>
<dbReference type="GO" id="GO:0004867">
    <property type="term" value="F:serine-type endopeptidase inhibitor activity"/>
    <property type="evidence" value="ECO:0007669"/>
    <property type="project" value="UniProtKB-KW"/>
</dbReference>
<evidence type="ECO:0000313" key="6">
    <source>
        <dbReference type="EMBL" id="KAF6423741.1"/>
    </source>
</evidence>
<dbReference type="Gene3D" id="2.30.39.10">
    <property type="entry name" value="Alpha-1-antitrypsin, domain 1"/>
    <property type="match status" value="1"/>
</dbReference>
<keyword evidence="3" id="KW-0963">Cytoplasm</keyword>
<gene>
    <name evidence="6" type="ORF">HJG63_017410</name>
</gene>
<dbReference type="PROSITE" id="PS00284">
    <property type="entry name" value="SERPIN"/>
    <property type="match status" value="1"/>
</dbReference>
<proteinExistence type="inferred from homology"/>
<comment type="subcellular location">
    <subcellularLocation>
        <location evidence="1">Cytoplasm</location>
    </subcellularLocation>
</comment>
<evidence type="ECO:0000259" key="5">
    <source>
        <dbReference type="SMART" id="SM00093"/>
    </source>
</evidence>
<dbReference type="InterPro" id="IPR042178">
    <property type="entry name" value="Serpin_sf_1"/>
</dbReference>
<dbReference type="SUPFAM" id="SSF56574">
    <property type="entry name" value="Serpins"/>
    <property type="match status" value="1"/>
</dbReference>
<dbReference type="PANTHER" id="PTHR11461:SF166">
    <property type="entry name" value="SERPIN B8"/>
    <property type="match status" value="1"/>
</dbReference>
<evidence type="ECO:0000313" key="7">
    <source>
        <dbReference type="Proteomes" id="UP000593571"/>
    </source>
</evidence>
<dbReference type="InterPro" id="IPR042185">
    <property type="entry name" value="Serpin_sf_2"/>
</dbReference>